<sequence>MAKKIKSHMEWSWIILVGFLILSIADARFGILGIICIATPLYHAFKGRGKVHCSHYCPRGSLLGKMLAGISLQNNMPAWLRGKAAKNTVLSLMILMFGISLFHAGLDFVKISFAIFRLMGVSLLVGILMGVIFKPRSWCQVCPMGHATGLIKNYKDLKEAKVNLELKTPDKKITA</sequence>
<gene>
    <name evidence="3" type="ORF">EAL2_c08480</name>
</gene>
<dbReference type="AlphaFoldDB" id="W8TEB8"/>
<dbReference type="eggNOG" id="COG0348">
    <property type="taxonomic scope" value="Bacteria"/>
</dbReference>
<feature type="transmembrane region" description="Helical" evidence="1">
    <location>
        <begin position="12"/>
        <end position="42"/>
    </location>
</feature>
<keyword evidence="4" id="KW-1185">Reference proteome</keyword>
<keyword evidence="1" id="KW-1133">Transmembrane helix</keyword>
<dbReference type="EMBL" id="CP007452">
    <property type="protein sequence ID" value="AHM56148.1"/>
    <property type="molecule type" value="Genomic_DNA"/>
</dbReference>
<dbReference type="RefSeq" id="WP_025435170.1">
    <property type="nucleotide sequence ID" value="NZ_CP007452.1"/>
</dbReference>
<accession>W8TEB8</accession>
<reference evidence="3 4" key="1">
    <citation type="journal article" date="2014" name="Genome Announc.">
        <title>Complete Genome Sequence of Amino Acid-Utilizing Eubacterium acidaminophilum al-2 (DSM 3953).</title>
        <authorList>
            <person name="Poehlein A."/>
            <person name="Andreesen J.R."/>
            <person name="Daniel R."/>
        </authorList>
    </citation>
    <scope>NUCLEOTIDE SEQUENCE [LARGE SCALE GENOMIC DNA]</scope>
    <source>
        <strain evidence="3 4">DSM 3953</strain>
    </source>
</reference>
<dbReference type="Pfam" id="PF12801">
    <property type="entry name" value="Fer4_5"/>
    <property type="match status" value="2"/>
</dbReference>
<evidence type="ECO:0000313" key="4">
    <source>
        <dbReference type="Proteomes" id="UP000019591"/>
    </source>
</evidence>
<evidence type="ECO:0000313" key="3">
    <source>
        <dbReference type="EMBL" id="AHM56148.1"/>
    </source>
</evidence>
<feature type="transmembrane region" description="Helical" evidence="1">
    <location>
        <begin position="89"/>
        <end position="106"/>
    </location>
</feature>
<dbReference type="Proteomes" id="UP000019591">
    <property type="component" value="Chromosome"/>
</dbReference>
<keyword evidence="1" id="KW-0472">Membrane</keyword>
<evidence type="ECO:0000256" key="1">
    <source>
        <dbReference type="SAM" id="Phobius"/>
    </source>
</evidence>
<dbReference type="HOGENOM" id="CLU_100907_1_1_9"/>
<name>W8TEB8_PEPAC</name>
<protein>
    <recommendedName>
        <fullName evidence="2">4Fe-4S ferredoxin-type domain-containing protein</fullName>
    </recommendedName>
</protein>
<dbReference type="STRING" id="1286171.EAL2_c08480"/>
<keyword evidence="1" id="KW-0812">Transmembrane</keyword>
<feature type="transmembrane region" description="Helical" evidence="1">
    <location>
        <begin position="112"/>
        <end position="133"/>
    </location>
</feature>
<dbReference type="PATRIC" id="fig|1286171.3.peg.795"/>
<feature type="domain" description="4Fe-4S ferredoxin-type" evidence="2">
    <location>
        <begin position="118"/>
        <end position="150"/>
    </location>
</feature>
<evidence type="ECO:0000259" key="2">
    <source>
        <dbReference type="Pfam" id="PF12801"/>
    </source>
</evidence>
<organism evidence="3 4">
    <name type="scientific">Peptoclostridium acidaminophilum DSM 3953</name>
    <dbReference type="NCBI Taxonomy" id="1286171"/>
    <lineage>
        <taxon>Bacteria</taxon>
        <taxon>Bacillati</taxon>
        <taxon>Bacillota</taxon>
        <taxon>Clostridia</taxon>
        <taxon>Peptostreptococcales</taxon>
        <taxon>Peptoclostridiaceae</taxon>
        <taxon>Peptoclostridium</taxon>
    </lineage>
</organism>
<dbReference type="InterPro" id="IPR017896">
    <property type="entry name" value="4Fe4S_Fe-S-bd"/>
</dbReference>
<proteinExistence type="predicted"/>
<dbReference type="OrthoDB" id="9786132at2"/>
<dbReference type="KEGG" id="eac:EAL2_c08480"/>
<feature type="domain" description="4Fe-4S ferredoxin-type" evidence="2">
    <location>
        <begin position="30"/>
        <end position="63"/>
    </location>
</feature>